<evidence type="ECO:0000313" key="2">
    <source>
        <dbReference type="Proteomes" id="UP001610446"/>
    </source>
</evidence>
<evidence type="ECO:0000313" key="1">
    <source>
        <dbReference type="EMBL" id="KAL2843729.1"/>
    </source>
</evidence>
<protein>
    <submittedName>
        <fullName evidence="1">Uncharacterized protein</fullName>
    </submittedName>
</protein>
<sequence length="72" mass="7771">MVPRVQRTVLSPFGDGPMAPLSSVALVLMICVIFAHCTEPWGKATPCGALSPPNSLRCRYHRTSRGDDGCLE</sequence>
<dbReference type="Proteomes" id="UP001610446">
    <property type="component" value="Unassembled WGS sequence"/>
</dbReference>
<reference evidence="1 2" key="1">
    <citation type="submission" date="2024-07" db="EMBL/GenBank/DDBJ databases">
        <title>Section-level genome sequencing and comparative genomics of Aspergillus sections Usti and Cavernicolus.</title>
        <authorList>
            <consortium name="Lawrence Berkeley National Laboratory"/>
            <person name="Nybo J.L."/>
            <person name="Vesth T.C."/>
            <person name="Theobald S."/>
            <person name="Frisvad J.C."/>
            <person name="Larsen T.O."/>
            <person name="Kjaerboelling I."/>
            <person name="Rothschild-Mancinelli K."/>
            <person name="Lyhne E.K."/>
            <person name="Kogle M.E."/>
            <person name="Barry K."/>
            <person name="Clum A."/>
            <person name="Na H."/>
            <person name="Ledsgaard L."/>
            <person name="Lin J."/>
            <person name="Lipzen A."/>
            <person name="Kuo A."/>
            <person name="Riley R."/>
            <person name="Mondo S."/>
            <person name="Labutti K."/>
            <person name="Haridas S."/>
            <person name="Pangalinan J."/>
            <person name="Salamov A.A."/>
            <person name="Simmons B.A."/>
            <person name="Magnuson J.K."/>
            <person name="Chen J."/>
            <person name="Drula E."/>
            <person name="Henrissat B."/>
            <person name="Wiebenga A."/>
            <person name="Lubbers R.J."/>
            <person name="Gomes A.C."/>
            <person name="Makela M.R."/>
            <person name="Stajich J."/>
            <person name="Grigoriev I.V."/>
            <person name="Mortensen U.H."/>
            <person name="De Vries R.P."/>
            <person name="Baker S.E."/>
            <person name="Andersen M.R."/>
        </authorList>
    </citation>
    <scope>NUCLEOTIDE SEQUENCE [LARGE SCALE GENOMIC DNA]</scope>
    <source>
        <strain evidence="1 2">CBS 123904</strain>
    </source>
</reference>
<keyword evidence="2" id="KW-1185">Reference proteome</keyword>
<gene>
    <name evidence="1" type="ORF">BJY01DRAFT_215451</name>
</gene>
<dbReference type="EMBL" id="JBFXLU010000087">
    <property type="protein sequence ID" value="KAL2843729.1"/>
    <property type="molecule type" value="Genomic_DNA"/>
</dbReference>
<proteinExistence type="predicted"/>
<comment type="caution">
    <text evidence="1">The sequence shown here is derived from an EMBL/GenBank/DDBJ whole genome shotgun (WGS) entry which is preliminary data.</text>
</comment>
<accession>A0ABR4JUK6</accession>
<organism evidence="1 2">
    <name type="scientific">Aspergillus pseudoustus</name>
    <dbReference type="NCBI Taxonomy" id="1810923"/>
    <lineage>
        <taxon>Eukaryota</taxon>
        <taxon>Fungi</taxon>
        <taxon>Dikarya</taxon>
        <taxon>Ascomycota</taxon>
        <taxon>Pezizomycotina</taxon>
        <taxon>Eurotiomycetes</taxon>
        <taxon>Eurotiomycetidae</taxon>
        <taxon>Eurotiales</taxon>
        <taxon>Aspergillaceae</taxon>
        <taxon>Aspergillus</taxon>
        <taxon>Aspergillus subgen. Nidulantes</taxon>
    </lineage>
</organism>
<name>A0ABR4JUK6_9EURO</name>